<evidence type="ECO:0000256" key="1">
    <source>
        <dbReference type="SAM" id="MobiDB-lite"/>
    </source>
</evidence>
<sequence length="191" mass="20189">MTDLPKSSQPNDNLVPPPPTPPPPLTTPTTISSLQTTLNPGEIEMGNSSSQFPSDQNFPKNNSSSFSPSSLDETPPSSAPTKESSSSKISKEEQWHVVTRKPKKKVTDKSSNPKMTVSTSLSSSMASIGNQNTTGQLTKSPLIITSPPTSNLENQNTVTTSPSTNVPSSPQQKSAACLPHITSLPPNLLLV</sequence>
<accession>A0A1R3IBF8</accession>
<dbReference type="Proteomes" id="UP000187203">
    <property type="component" value="Unassembled WGS sequence"/>
</dbReference>
<dbReference type="AlphaFoldDB" id="A0A1R3IBF8"/>
<feature type="compositionally biased region" description="Low complexity" evidence="1">
    <location>
        <begin position="57"/>
        <end position="88"/>
    </location>
</feature>
<feature type="compositionally biased region" description="Pro residues" evidence="1">
    <location>
        <begin position="15"/>
        <end position="26"/>
    </location>
</feature>
<feature type="compositionally biased region" description="Polar residues" evidence="1">
    <location>
        <begin position="1"/>
        <end position="12"/>
    </location>
</feature>
<organism evidence="2 3">
    <name type="scientific">Corchorus olitorius</name>
    <dbReference type="NCBI Taxonomy" id="93759"/>
    <lineage>
        <taxon>Eukaryota</taxon>
        <taxon>Viridiplantae</taxon>
        <taxon>Streptophyta</taxon>
        <taxon>Embryophyta</taxon>
        <taxon>Tracheophyta</taxon>
        <taxon>Spermatophyta</taxon>
        <taxon>Magnoliopsida</taxon>
        <taxon>eudicotyledons</taxon>
        <taxon>Gunneridae</taxon>
        <taxon>Pentapetalae</taxon>
        <taxon>rosids</taxon>
        <taxon>malvids</taxon>
        <taxon>Malvales</taxon>
        <taxon>Malvaceae</taxon>
        <taxon>Grewioideae</taxon>
        <taxon>Apeibeae</taxon>
        <taxon>Corchorus</taxon>
    </lineage>
</organism>
<feature type="compositionally biased region" description="Low complexity" evidence="1">
    <location>
        <begin position="154"/>
        <end position="172"/>
    </location>
</feature>
<comment type="caution">
    <text evidence="2">The sequence shown here is derived from an EMBL/GenBank/DDBJ whole genome shotgun (WGS) entry which is preliminary data.</text>
</comment>
<feature type="compositionally biased region" description="Low complexity" evidence="1">
    <location>
        <begin position="118"/>
        <end position="127"/>
    </location>
</feature>
<evidence type="ECO:0000313" key="3">
    <source>
        <dbReference type="Proteomes" id="UP000187203"/>
    </source>
</evidence>
<gene>
    <name evidence="2" type="ORF">COLO4_24300</name>
</gene>
<protein>
    <submittedName>
        <fullName evidence="2">Uncharacterized protein</fullName>
    </submittedName>
</protein>
<name>A0A1R3IBF8_9ROSI</name>
<keyword evidence="3" id="KW-1185">Reference proteome</keyword>
<feature type="compositionally biased region" description="Polar residues" evidence="1">
    <location>
        <begin position="46"/>
        <end position="56"/>
    </location>
</feature>
<evidence type="ECO:0000313" key="2">
    <source>
        <dbReference type="EMBL" id="OMO79898.1"/>
    </source>
</evidence>
<feature type="region of interest" description="Disordered" evidence="1">
    <location>
        <begin position="1"/>
        <end position="177"/>
    </location>
</feature>
<reference evidence="3" key="1">
    <citation type="submission" date="2013-09" db="EMBL/GenBank/DDBJ databases">
        <title>Corchorus olitorius genome sequencing.</title>
        <authorList>
            <person name="Alam M."/>
            <person name="Haque M.S."/>
            <person name="Islam M.S."/>
            <person name="Emdad E.M."/>
            <person name="Islam M.M."/>
            <person name="Ahmed B."/>
            <person name="Halim A."/>
            <person name="Hossen Q.M.M."/>
            <person name="Hossain M.Z."/>
            <person name="Ahmed R."/>
            <person name="Khan M.M."/>
            <person name="Islam R."/>
            <person name="Rashid M.M."/>
            <person name="Khan S.A."/>
            <person name="Rahman M.S."/>
            <person name="Alam M."/>
            <person name="Yahiya A.S."/>
            <person name="Khan M.S."/>
            <person name="Azam M.S."/>
            <person name="Haque T."/>
            <person name="Lashkar M.Z.H."/>
            <person name="Akhand A.I."/>
            <person name="Morshed G."/>
            <person name="Roy S."/>
            <person name="Uddin K.S."/>
            <person name="Rabeya T."/>
            <person name="Hossain A.S."/>
            <person name="Chowdhury A."/>
            <person name="Snigdha A.R."/>
            <person name="Mortoza M.S."/>
            <person name="Matin S.A."/>
            <person name="Hoque S.M.E."/>
            <person name="Islam M.K."/>
            <person name="Roy D.K."/>
            <person name="Haider R."/>
            <person name="Moosa M.M."/>
            <person name="Elias S.M."/>
            <person name="Hasan A.M."/>
            <person name="Jahan S."/>
            <person name="Shafiuddin M."/>
            <person name="Mahmood N."/>
            <person name="Shommy N.S."/>
        </authorList>
    </citation>
    <scope>NUCLEOTIDE SEQUENCE [LARGE SCALE GENOMIC DNA]</scope>
    <source>
        <strain evidence="3">cv. O-4</strain>
    </source>
</reference>
<proteinExistence type="predicted"/>
<dbReference type="EMBL" id="AWUE01018489">
    <property type="protein sequence ID" value="OMO79898.1"/>
    <property type="molecule type" value="Genomic_DNA"/>
</dbReference>
<feature type="compositionally biased region" description="Polar residues" evidence="1">
    <location>
        <begin position="128"/>
        <end position="139"/>
    </location>
</feature>